<dbReference type="GO" id="GO:0003676">
    <property type="term" value="F:nucleic acid binding"/>
    <property type="evidence" value="ECO:0007669"/>
    <property type="project" value="InterPro"/>
</dbReference>
<sequence length="311" mass="35105">MNPKYKILFDKIKEYEAIVIAKHVNPDFDAIGSAYGLKILIDENFKNKKVYVVGSNIDDSKILNPDLTDEVFSKALLITCDTANLERVDFDNFDKVKEVFKIDHHVDGENFGNYKLVDVNAIACCQVIAHWAMTLNLKISKGAATHLYKGIVTDSNRFMYKNTSAQTFLVAAELMNCGIDLNEIYDSLYIRKLKIQKWINNCFQKAVFDSEIAHIKIYEKDYQNLNLTLDEIKSPLGSICGIEEIKVSILATEIDGVVKVSLRSKKIPINEIAKNHGGGGHHLAAACKLSNWKEFETLLLEVKELIARTNL</sequence>
<dbReference type="eggNOG" id="COG0618">
    <property type="taxonomic scope" value="Bacteria"/>
</dbReference>
<dbReference type="InterPro" id="IPR001667">
    <property type="entry name" value="DDH_dom"/>
</dbReference>
<dbReference type="RefSeq" id="WP_038673688.1">
    <property type="nucleotide sequence ID" value="NZ_CP006934.1"/>
</dbReference>
<dbReference type="AlphaFoldDB" id="W6AB15"/>
<dbReference type="InterPro" id="IPR038763">
    <property type="entry name" value="DHH_sf"/>
</dbReference>
<dbReference type="InterPro" id="IPR051319">
    <property type="entry name" value="Oligoribo/pAp-PDE_c-di-AMP_PDE"/>
</dbReference>
<dbReference type="InterPro" id="IPR003156">
    <property type="entry name" value="DHHA1_dom"/>
</dbReference>
<name>W6AB15_9MOLU</name>
<dbReference type="STRING" id="1276257.SSABA_v1c08180"/>
<evidence type="ECO:0000259" key="1">
    <source>
        <dbReference type="Pfam" id="PF01368"/>
    </source>
</evidence>
<accession>W6AB15</accession>
<dbReference type="PANTHER" id="PTHR47618">
    <property type="entry name" value="BIFUNCTIONAL OLIGORIBONUCLEASE AND PAP PHOSPHATASE NRNA"/>
    <property type="match status" value="1"/>
</dbReference>
<evidence type="ECO:0000313" key="3">
    <source>
        <dbReference type="EMBL" id="AHI54217.1"/>
    </source>
</evidence>
<dbReference type="Pfam" id="PF01368">
    <property type="entry name" value="DHH"/>
    <property type="match status" value="1"/>
</dbReference>
<dbReference type="PANTHER" id="PTHR47618:SF1">
    <property type="entry name" value="BIFUNCTIONAL OLIGORIBONUCLEASE AND PAP PHOSPHATASE NRNA"/>
    <property type="match status" value="1"/>
</dbReference>
<dbReference type="OrthoDB" id="9803668at2"/>
<dbReference type="Proteomes" id="UP000019265">
    <property type="component" value="Chromosome"/>
</dbReference>
<dbReference type="Pfam" id="PF02272">
    <property type="entry name" value="DHHA1"/>
    <property type="match status" value="1"/>
</dbReference>
<dbReference type="Gene3D" id="3.90.1640.10">
    <property type="entry name" value="inorganic pyrophosphatase (n-terminal core)"/>
    <property type="match status" value="1"/>
</dbReference>
<dbReference type="PATRIC" id="fig|1276257.3.peg.830"/>
<dbReference type="HOGENOM" id="CLU_039720_1_0_14"/>
<gene>
    <name evidence="3" type="ORF">SSABA_v1c08180</name>
</gene>
<reference evidence="3 4" key="1">
    <citation type="journal article" date="2014" name="Genome Biol. Evol.">
        <title>Molecular evolution of the substrate utilization strategies and putative virulence factors in mosquito-associated Spiroplasma species.</title>
        <authorList>
            <person name="Chang T.H."/>
            <person name="Lo W.S."/>
            <person name="Ku C."/>
            <person name="Chen L.L."/>
            <person name="Kuo C.H."/>
        </authorList>
    </citation>
    <scope>NUCLEOTIDE SEQUENCE [LARGE SCALE GENOMIC DNA]</scope>
    <source>
        <strain evidence="3">Ar-1343</strain>
    </source>
</reference>
<protein>
    <submittedName>
        <fullName evidence="3">DHH family protein</fullName>
    </submittedName>
</protein>
<organism evidence="3 4">
    <name type="scientific">Spiroplasma sabaudiense Ar-1343</name>
    <dbReference type="NCBI Taxonomy" id="1276257"/>
    <lineage>
        <taxon>Bacteria</taxon>
        <taxon>Bacillati</taxon>
        <taxon>Mycoplasmatota</taxon>
        <taxon>Mollicutes</taxon>
        <taxon>Entomoplasmatales</taxon>
        <taxon>Spiroplasmataceae</taxon>
        <taxon>Spiroplasma</taxon>
    </lineage>
</organism>
<dbReference type="SUPFAM" id="SSF64182">
    <property type="entry name" value="DHH phosphoesterases"/>
    <property type="match status" value="1"/>
</dbReference>
<keyword evidence="4" id="KW-1185">Reference proteome</keyword>
<feature type="domain" description="DHHA1" evidence="2">
    <location>
        <begin position="227"/>
        <end position="307"/>
    </location>
</feature>
<proteinExistence type="predicted"/>
<evidence type="ECO:0000259" key="2">
    <source>
        <dbReference type="Pfam" id="PF02272"/>
    </source>
</evidence>
<evidence type="ECO:0000313" key="4">
    <source>
        <dbReference type="Proteomes" id="UP000019265"/>
    </source>
</evidence>
<feature type="domain" description="DDH" evidence="1">
    <location>
        <begin position="18"/>
        <end position="151"/>
    </location>
</feature>
<dbReference type="EMBL" id="CP006934">
    <property type="protein sequence ID" value="AHI54217.1"/>
    <property type="molecule type" value="Genomic_DNA"/>
</dbReference>
<dbReference type="Gene3D" id="3.10.310.30">
    <property type="match status" value="1"/>
</dbReference>
<dbReference type="KEGG" id="ssab:SSABA_v1c08180"/>